<protein>
    <recommendedName>
        <fullName evidence="3">Acetoacetate decarboxylase</fullName>
    </recommendedName>
</protein>
<dbReference type="SUPFAM" id="SSF160104">
    <property type="entry name" value="Acetoacetate decarboxylase-like"/>
    <property type="match status" value="1"/>
</dbReference>
<sequence length="229" mass="24687">MTASTLAAPQLVINSRMLYSSWIPADPKAAAALLPKGLSPAANRALFMNQYVVDSADQTSGFGAYSLTYMGLDLADHTAPDGVTPGRFFTHYLNSSQTVRDYVGARGVPASSGSTTLELEEGRLVATTRVDGIPIVRTVARVGSQVASVARGQLMYVTQVGPKLMAGNYPYVGEIASGFELMSLEFLAPDHPTWALRPSNPLQKVEAWCWYAPRDSFVYPGGEHELKVK</sequence>
<name>A0ABX7P6E2_9BACT</name>
<keyword evidence="2" id="KW-1185">Reference proteome</keyword>
<reference evidence="1 2" key="1">
    <citation type="submission" date="2021-02" db="EMBL/GenBank/DDBJ databases">
        <title>De Novo genome assembly of isolated myxobacteria.</title>
        <authorList>
            <person name="Stevens D.C."/>
        </authorList>
    </citation>
    <scope>NUCLEOTIDE SEQUENCE [LARGE SCALE GENOMIC DNA]</scope>
    <source>
        <strain evidence="2">SCPEA02</strain>
    </source>
</reference>
<dbReference type="Proteomes" id="UP000662747">
    <property type="component" value="Chromosome"/>
</dbReference>
<organism evidence="1 2">
    <name type="scientific">Pyxidicoccus parkwayensis</name>
    <dbReference type="NCBI Taxonomy" id="2813578"/>
    <lineage>
        <taxon>Bacteria</taxon>
        <taxon>Pseudomonadati</taxon>
        <taxon>Myxococcota</taxon>
        <taxon>Myxococcia</taxon>
        <taxon>Myxococcales</taxon>
        <taxon>Cystobacterineae</taxon>
        <taxon>Myxococcaceae</taxon>
        <taxon>Pyxidicoccus</taxon>
    </lineage>
</organism>
<evidence type="ECO:0008006" key="3">
    <source>
        <dbReference type="Google" id="ProtNLM"/>
    </source>
</evidence>
<dbReference type="Gene3D" id="2.40.400.10">
    <property type="entry name" value="Acetoacetate decarboxylase-like"/>
    <property type="match status" value="1"/>
</dbReference>
<gene>
    <name evidence="1" type="ORF">JY651_14250</name>
</gene>
<accession>A0ABX7P6E2</accession>
<evidence type="ECO:0000313" key="1">
    <source>
        <dbReference type="EMBL" id="QSQ26011.1"/>
    </source>
</evidence>
<dbReference type="RefSeq" id="WP_206727561.1">
    <property type="nucleotide sequence ID" value="NZ_CP071090.1"/>
</dbReference>
<dbReference type="InterPro" id="IPR023375">
    <property type="entry name" value="ADC_dom_sf"/>
</dbReference>
<dbReference type="EMBL" id="CP071090">
    <property type="protein sequence ID" value="QSQ26011.1"/>
    <property type="molecule type" value="Genomic_DNA"/>
</dbReference>
<proteinExistence type="predicted"/>
<evidence type="ECO:0000313" key="2">
    <source>
        <dbReference type="Proteomes" id="UP000662747"/>
    </source>
</evidence>